<dbReference type="Proteomes" id="UP000597656">
    <property type="component" value="Unassembled WGS sequence"/>
</dbReference>
<feature type="region of interest" description="Disordered" evidence="1">
    <location>
        <begin position="342"/>
        <end position="372"/>
    </location>
</feature>
<dbReference type="InterPro" id="IPR036397">
    <property type="entry name" value="RNaseH_sf"/>
</dbReference>
<accession>A0ABQ2IXG0</accession>
<keyword evidence="4" id="KW-1185">Reference proteome</keyword>
<dbReference type="EMBL" id="BMNC01000032">
    <property type="protein sequence ID" value="GGN29490.1"/>
    <property type="molecule type" value="Genomic_DNA"/>
</dbReference>
<reference evidence="4" key="1">
    <citation type="journal article" date="2019" name="Int. J. Syst. Evol. Microbiol.">
        <title>The Global Catalogue of Microorganisms (GCM) 10K type strain sequencing project: providing services to taxonomists for standard genome sequencing and annotation.</title>
        <authorList>
            <consortium name="The Broad Institute Genomics Platform"/>
            <consortium name="The Broad Institute Genome Sequencing Center for Infectious Disease"/>
            <person name="Wu L."/>
            <person name="Ma J."/>
        </authorList>
    </citation>
    <scope>NUCLEOTIDE SEQUENCE [LARGE SCALE GENOMIC DNA]</scope>
    <source>
        <strain evidence="4">CGMCC 4.7319</strain>
    </source>
</reference>
<feature type="compositionally biased region" description="Basic and acidic residues" evidence="1">
    <location>
        <begin position="488"/>
        <end position="507"/>
    </location>
</feature>
<evidence type="ECO:0000313" key="3">
    <source>
        <dbReference type="EMBL" id="GGN29490.1"/>
    </source>
</evidence>
<dbReference type="InterPro" id="IPR012337">
    <property type="entry name" value="RNaseH-like_sf"/>
</dbReference>
<proteinExistence type="predicted"/>
<feature type="domain" description="Exonuclease" evidence="2">
    <location>
        <begin position="86"/>
        <end position="248"/>
    </location>
</feature>
<name>A0ABQ2IXG0_9PSEU</name>
<sequence>MTVSQLRASGMQPGSANDVGGWLEREFDGDVWRTMLYDIQSARPLHDPALVRSILAQTPPKPVASNRVSAQREAAAWARDVLADDMAVVIDTELTDFAGRVIEIAVLTTDGTVLLNTLVDLEGAMINPMAQRKHRITAAMLSGAPTMARLWPRLETLLRGRKVIAWNATFDQTRLRAEHRRITAEASEPAWLTRPWDCAMRRHASWVGDSNSRGTGFRNHKLEGGHRASGDCQAVLERLNEMASSLKIEPTPIASTTALSGPDVHAVRAVWPQLLLEIRQRSRSTEAMLTNAELLSVENRTLVVHHASVPIARRLAAARNTTVMSEALSALLGTGWTVAIDTPGSLPQSHDQTPDRSSPAVPEDNRAEELGSEPYRTWQDTQHGLDLESWIEIAPASICDAVKEPEDVDASRNDHAQAFYAVNHSKRCAPEAACRTILRLADEGWFEEAKRLAELLWAFTAWVLRWFDGVSVRLRSVEARSQRAAGARRHDEDLDPVRWHSRPDGGKTDSSISLQKRLLLALCVGVLPQNDTKSSNFGSLVNAWGRGALALLSPGSPVIRRSSGLSAAYRTRSYPQFHSARSRPHRPSAHYLPRTLPVRHPSLVSFTAAIAAKGELFDKESVS</sequence>
<dbReference type="CDD" id="cd06127">
    <property type="entry name" value="DEDDh"/>
    <property type="match status" value="1"/>
</dbReference>
<evidence type="ECO:0000259" key="2">
    <source>
        <dbReference type="SMART" id="SM00479"/>
    </source>
</evidence>
<comment type="caution">
    <text evidence="3">The sequence shown here is derived from an EMBL/GenBank/DDBJ whole genome shotgun (WGS) entry which is preliminary data.</text>
</comment>
<evidence type="ECO:0000256" key="1">
    <source>
        <dbReference type="SAM" id="MobiDB-lite"/>
    </source>
</evidence>
<evidence type="ECO:0000313" key="4">
    <source>
        <dbReference type="Proteomes" id="UP000597656"/>
    </source>
</evidence>
<organism evidence="3 4">
    <name type="scientific">Lentzea pudingi</name>
    <dbReference type="NCBI Taxonomy" id="1789439"/>
    <lineage>
        <taxon>Bacteria</taxon>
        <taxon>Bacillati</taxon>
        <taxon>Actinomycetota</taxon>
        <taxon>Actinomycetes</taxon>
        <taxon>Pseudonocardiales</taxon>
        <taxon>Pseudonocardiaceae</taxon>
        <taxon>Lentzea</taxon>
    </lineage>
</organism>
<protein>
    <recommendedName>
        <fullName evidence="2">Exonuclease domain-containing protein</fullName>
    </recommendedName>
</protein>
<dbReference type="InterPro" id="IPR013520">
    <property type="entry name" value="Ribonucl_H"/>
</dbReference>
<dbReference type="SUPFAM" id="SSF53098">
    <property type="entry name" value="Ribonuclease H-like"/>
    <property type="match status" value="1"/>
</dbReference>
<dbReference type="SMART" id="SM00479">
    <property type="entry name" value="EXOIII"/>
    <property type="match status" value="1"/>
</dbReference>
<gene>
    <name evidence="3" type="ORF">GCM10011609_86660</name>
</gene>
<feature type="region of interest" description="Disordered" evidence="1">
    <location>
        <begin position="485"/>
        <end position="510"/>
    </location>
</feature>
<dbReference type="Gene3D" id="3.30.420.10">
    <property type="entry name" value="Ribonuclease H-like superfamily/Ribonuclease H"/>
    <property type="match status" value="1"/>
</dbReference>
<dbReference type="Pfam" id="PF00929">
    <property type="entry name" value="RNase_T"/>
    <property type="match status" value="1"/>
</dbReference>